<keyword evidence="1" id="KW-0812">Transmembrane</keyword>
<evidence type="ECO:0000313" key="3">
    <source>
        <dbReference type="EMBL" id="EET89739.1"/>
    </source>
</evidence>
<dbReference type="PROSITE" id="PS51379">
    <property type="entry name" value="4FE4S_FER_2"/>
    <property type="match status" value="1"/>
</dbReference>
<reference evidence="3 4" key="2">
    <citation type="journal article" date="2010" name="Proc. Natl. Acad. Sci. U.S.A.">
        <title>Enigmatic, ultrasmall, uncultivated Archaea.</title>
        <authorList>
            <person name="Baker B.J."/>
            <person name="Comolli L.R."/>
            <person name="Dick G.J."/>
            <person name="Hauser L.J."/>
            <person name="Hyatt D."/>
            <person name="Dill B.D."/>
            <person name="Land M.L."/>
            <person name="Verberkmoes N.C."/>
            <person name="Hettich R.L."/>
            <person name="Banfield J.F."/>
        </authorList>
    </citation>
    <scope>NUCLEOTIDE SEQUENCE [LARGE SCALE GENOMIC DNA]</scope>
    <source>
        <strain evidence="3">ARMAN-2</strain>
    </source>
</reference>
<feature type="domain" description="4Fe-4S ferredoxin-type" evidence="2">
    <location>
        <begin position="39"/>
        <end position="71"/>
    </location>
</feature>
<dbReference type="PROSITE" id="PS00198">
    <property type="entry name" value="4FE4S_FER_1"/>
    <property type="match status" value="1"/>
</dbReference>
<name>C7DIG5_MICA2</name>
<reference evidence="3 4" key="1">
    <citation type="journal article" date="2009" name="Genome Biol.">
        <title>Community-wide analysis of microbial genome sequence signatures.</title>
        <authorList>
            <person name="Dick G.J."/>
            <person name="Andersson A.F."/>
            <person name="Baker B.J."/>
            <person name="Simmons S.L."/>
            <person name="Thomas B.C."/>
            <person name="Yelton A.P."/>
            <person name="Banfield J.F."/>
        </authorList>
    </citation>
    <scope>NUCLEOTIDE SEQUENCE [LARGE SCALE GENOMIC DNA]</scope>
    <source>
        <strain evidence="3">ARMAN-2</strain>
    </source>
</reference>
<feature type="transmembrane region" description="Helical" evidence="1">
    <location>
        <begin position="101"/>
        <end position="120"/>
    </location>
</feature>
<keyword evidence="1" id="KW-0472">Membrane</keyword>
<dbReference type="AlphaFoldDB" id="C7DIG5"/>
<keyword evidence="1" id="KW-1133">Transmembrane helix</keyword>
<dbReference type="SUPFAM" id="SSF54862">
    <property type="entry name" value="4Fe-4S ferredoxins"/>
    <property type="match status" value="1"/>
</dbReference>
<evidence type="ECO:0000259" key="2">
    <source>
        <dbReference type="PROSITE" id="PS51379"/>
    </source>
</evidence>
<dbReference type="GO" id="GO:0016491">
    <property type="term" value="F:oxidoreductase activity"/>
    <property type="evidence" value="ECO:0007669"/>
    <property type="project" value="UniProtKB-ARBA"/>
</dbReference>
<dbReference type="InterPro" id="IPR036197">
    <property type="entry name" value="NarG-like_sf"/>
</dbReference>
<gene>
    <name evidence="3" type="ORF">UNLARM2_0857</name>
</gene>
<organism evidence="3 4">
    <name type="scientific">Candidatus Micrarchaeum acidiphilum ARMAN-2</name>
    <dbReference type="NCBI Taxonomy" id="425595"/>
    <lineage>
        <taxon>Archaea</taxon>
        <taxon>Candidatus Micrarchaeota</taxon>
        <taxon>Candidatus Micrarchaeia</taxon>
        <taxon>Candidatus Micrarchaeales</taxon>
        <taxon>Candidatus Micrarchaeaceae</taxon>
        <taxon>Candidatus Micrarchaeum</taxon>
    </lineage>
</organism>
<feature type="transmembrane region" description="Helical" evidence="1">
    <location>
        <begin position="305"/>
        <end position="326"/>
    </location>
</feature>
<proteinExistence type="predicted"/>
<evidence type="ECO:0000256" key="1">
    <source>
        <dbReference type="SAM" id="Phobius"/>
    </source>
</evidence>
<sequence>MADNHVKEAARQLTICNACRYCEGYCAVWDAMERRTEFYKKDVDYMANLCHDCRECLYVCPFTEPHEFSLNIPKVLAEVRYDTYKENTKPSFAALAFDNSWALSLAVVFASVLGILAIAYENGAMSLLVLPVSNFSGIMSAAFVRYSSLLVYAFVIILWSIEGLSYWKSIGESYHGALNVRATYAALKDVFLHRFFRGGGAGCNYPGEKAGRARLLAHPLVIFGFLIALFSFLPYPNLTTYIEIAYGTGCAMLFAGTAMLLYMKLVSNKVPSYKRMNSLDYPFTIMLNLTGITGVAMVLDTGHPFAGLIFAIHMAIIFTVFVTAPYGKFVHLVFRYEALLKNRIEEQMT</sequence>
<keyword evidence="4" id="KW-1185">Reference proteome</keyword>
<dbReference type="InterPro" id="IPR017896">
    <property type="entry name" value="4Fe4S_Fe-S-bd"/>
</dbReference>
<dbReference type="SUPFAM" id="SSF103501">
    <property type="entry name" value="Respiratory nitrate reductase 1 gamma chain"/>
    <property type="match status" value="1"/>
</dbReference>
<dbReference type="InterPro" id="IPR017900">
    <property type="entry name" value="4Fe4S_Fe_S_CS"/>
</dbReference>
<feature type="transmembrane region" description="Helical" evidence="1">
    <location>
        <begin position="215"/>
        <end position="235"/>
    </location>
</feature>
<evidence type="ECO:0000313" key="4">
    <source>
        <dbReference type="Proteomes" id="UP000332487"/>
    </source>
</evidence>
<accession>C7DIG5</accession>
<dbReference type="EMBL" id="GG697241">
    <property type="protein sequence ID" value="EET89739.1"/>
    <property type="molecule type" value="Genomic_DNA"/>
</dbReference>
<feature type="transmembrane region" description="Helical" evidence="1">
    <location>
        <begin position="281"/>
        <end position="299"/>
    </location>
</feature>
<dbReference type="Proteomes" id="UP000332487">
    <property type="component" value="Unassembled WGS sequence"/>
</dbReference>
<feature type="transmembrane region" description="Helical" evidence="1">
    <location>
        <begin position="241"/>
        <end position="261"/>
    </location>
</feature>
<protein>
    <submittedName>
        <fullName evidence="3">Ferredoxin</fullName>
    </submittedName>
</protein>